<dbReference type="PROSITE" id="PS51381">
    <property type="entry name" value="C2_B9"/>
    <property type="match status" value="1"/>
</dbReference>
<comment type="subcellular location">
    <subcellularLocation>
        <location evidence="1">Cytoplasm</location>
        <location evidence="1">Cytoskeleton</location>
        <location evidence="1">Cilium basal body</location>
    </subcellularLocation>
</comment>
<dbReference type="Pfam" id="PF25752">
    <property type="entry name" value="DUF1619_N"/>
    <property type="match status" value="1"/>
</dbReference>
<dbReference type="InterPro" id="IPR010796">
    <property type="entry name" value="C2_B9-type_dom"/>
</dbReference>
<feature type="transmembrane region" description="Helical" evidence="8">
    <location>
        <begin position="6"/>
        <end position="27"/>
    </location>
</feature>
<keyword evidence="8" id="KW-0472">Membrane</keyword>
<evidence type="ECO:0000256" key="2">
    <source>
        <dbReference type="ARBA" id="ARBA00022490"/>
    </source>
</evidence>
<dbReference type="InterPro" id="IPR057724">
    <property type="entry name" value="TCTN1-3_N"/>
</dbReference>
<evidence type="ECO:0000259" key="9">
    <source>
        <dbReference type="Pfam" id="PF25752"/>
    </source>
</evidence>
<dbReference type="GO" id="GO:0060271">
    <property type="term" value="P:cilium assembly"/>
    <property type="evidence" value="ECO:0007669"/>
    <property type="project" value="TreeGrafter"/>
</dbReference>
<name>A0A7R9JAF6_TIMCA</name>
<dbReference type="EMBL" id="OE183467">
    <property type="protein sequence ID" value="CAD7575698.1"/>
    <property type="molecule type" value="Genomic_DNA"/>
</dbReference>
<accession>A0A7R9JAF6</accession>
<evidence type="ECO:0000256" key="6">
    <source>
        <dbReference type="ARBA" id="ARBA00038411"/>
    </source>
</evidence>
<dbReference type="Pfam" id="PF07162">
    <property type="entry name" value="B9-C2"/>
    <property type="match status" value="1"/>
</dbReference>
<feature type="domain" description="Tectonic-1-3 N-terminal" evidence="9">
    <location>
        <begin position="243"/>
        <end position="332"/>
    </location>
</feature>
<evidence type="ECO:0000313" key="10">
    <source>
        <dbReference type="EMBL" id="CAD7575698.1"/>
    </source>
</evidence>
<evidence type="ECO:0000256" key="8">
    <source>
        <dbReference type="SAM" id="Phobius"/>
    </source>
</evidence>
<dbReference type="PANTHER" id="PTHR12968">
    <property type="entry name" value="B9 DOMAIN-CONTAINING"/>
    <property type="match status" value="1"/>
</dbReference>
<keyword evidence="3" id="KW-0970">Cilium biogenesis/degradation</keyword>
<evidence type="ECO:0000256" key="3">
    <source>
        <dbReference type="ARBA" id="ARBA00022794"/>
    </source>
</evidence>
<sequence>MYKEIGLPGWFQTLCFVTFCSLLVSIYSRPPMILGHRIRGGWKVISGLKDGQTHVDNPEYDEAAHWCHPLDVHFATKGIQGWPKLHLQVYHQDRFGRSEIYGYGFCHIPTSPGSHFIDCVTWRPVGSWRDQFTQFFLGGGPQLKDPNLVYSGNDSEQITSVADICSNSSSNYECDYTTTSESISSEELNSTEVNSTETSNGTTDLALNTTLSSVQTSSFVPETTTEPASTTAEVTIATPPISDDICTCDLMLFSCDINCCCDSDCSVTDRQVFSSCKDKTPVLHDPRDCYQTRFIYHNNTPTKVVKEESGLFCLVAVNLPARFHYSNRQSKPSSVDANIVLTVVTHAMGIEV</sequence>
<dbReference type="GO" id="GO:0036038">
    <property type="term" value="C:MKS complex"/>
    <property type="evidence" value="ECO:0007669"/>
    <property type="project" value="TreeGrafter"/>
</dbReference>
<keyword evidence="8" id="KW-1133">Transmembrane helix</keyword>
<evidence type="ECO:0000256" key="5">
    <source>
        <dbReference type="ARBA" id="ARBA00023273"/>
    </source>
</evidence>
<keyword evidence="8" id="KW-0812">Transmembrane</keyword>
<gene>
    <name evidence="10" type="ORF">TCMB3V08_LOCUS8283</name>
</gene>
<evidence type="ECO:0000256" key="4">
    <source>
        <dbReference type="ARBA" id="ARBA00023212"/>
    </source>
</evidence>
<keyword evidence="4" id="KW-0206">Cytoskeleton</keyword>
<dbReference type="PANTHER" id="PTHR12968:SF2">
    <property type="entry name" value="B9 DOMAIN-CONTAINING PROTEIN 2"/>
    <property type="match status" value="1"/>
</dbReference>
<protein>
    <recommendedName>
        <fullName evidence="7">B9 domain-containing protein 2</fullName>
    </recommendedName>
</protein>
<evidence type="ECO:0000256" key="1">
    <source>
        <dbReference type="ARBA" id="ARBA00004120"/>
    </source>
</evidence>
<organism evidence="10">
    <name type="scientific">Timema californicum</name>
    <name type="common">California timema</name>
    <name type="synonym">Walking stick</name>
    <dbReference type="NCBI Taxonomy" id="61474"/>
    <lineage>
        <taxon>Eukaryota</taxon>
        <taxon>Metazoa</taxon>
        <taxon>Ecdysozoa</taxon>
        <taxon>Arthropoda</taxon>
        <taxon>Hexapoda</taxon>
        <taxon>Insecta</taxon>
        <taxon>Pterygota</taxon>
        <taxon>Neoptera</taxon>
        <taxon>Polyneoptera</taxon>
        <taxon>Phasmatodea</taxon>
        <taxon>Timematodea</taxon>
        <taxon>Timematoidea</taxon>
        <taxon>Timematidae</taxon>
        <taxon>Timema</taxon>
    </lineage>
</organism>
<keyword evidence="2" id="KW-0963">Cytoplasm</keyword>
<comment type="similarity">
    <text evidence="6">Belongs to the B9D family.</text>
</comment>
<proteinExistence type="inferred from homology"/>
<dbReference type="AlphaFoldDB" id="A0A7R9JAF6"/>
<keyword evidence="5" id="KW-0966">Cell projection</keyword>
<evidence type="ECO:0000256" key="7">
    <source>
        <dbReference type="ARBA" id="ARBA00039272"/>
    </source>
</evidence>
<reference evidence="10" key="1">
    <citation type="submission" date="2020-11" db="EMBL/GenBank/DDBJ databases">
        <authorList>
            <person name="Tran Van P."/>
        </authorList>
    </citation>
    <scope>NUCLEOTIDE SEQUENCE</scope>
</reference>